<dbReference type="EMBL" id="VHLH01000004">
    <property type="protein sequence ID" value="TPW31189.1"/>
    <property type="molecule type" value="Genomic_DNA"/>
</dbReference>
<reference evidence="4 5" key="1">
    <citation type="submission" date="2019-06" db="EMBL/GenBank/DDBJ databases">
        <authorList>
            <person name="Li M."/>
        </authorList>
    </citation>
    <scope>NUCLEOTIDE SEQUENCE [LARGE SCALE GENOMIC DNA]</scope>
    <source>
        <strain evidence="4 5">BGMRC6574</strain>
    </source>
</reference>
<dbReference type="InterPro" id="IPR018637">
    <property type="entry name" value="DUF2059"/>
</dbReference>
<evidence type="ECO:0000256" key="1">
    <source>
        <dbReference type="SAM" id="MobiDB-lite"/>
    </source>
</evidence>
<dbReference type="OrthoDB" id="5510290at2"/>
<organism evidence="4 5">
    <name type="scientific">Pararhizobium mangrovi</name>
    <dbReference type="NCBI Taxonomy" id="2590452"/>
    <lineage>
        <taxon>Bacteria</taxon>
        <taxon>Pseudomonadati</taxon>
        <taxon>Pseudomonadota</taxon>
        <taxon>Alphaproteobacteria</taxon>
        <taxon>Hyphomicrobiales</taxon>
        <taxon>Rhizobiaceae</taxon>
        <taxon>Rhizobium/Agrobacterium group</taxon>
        <taxon>Pararhizobium</taxon>
    </lineage>
</organism>
<name>A0A506UEK9_9HYPH</name>
<protein>
    <submittedName>
        <fullName evidence="4">DUF2059 domain-containing protein</fullName>
    </submittedName>
</protein>
<dbReference type="RefSeq" id="WP_141165550.1">
    <property type="nucleotide sequence ID" value="NZ_VHLH01000004.1"/>
</dbReference>
<feature type="domain" description="DUF2059" evidence="3">
    <location>
        <begin position="96"/>
        <end position="153"/>
    </location>
</feature>
<feature type="signal peptide" evidence="2">
    <location>
        <begin position="1"/>
        <end position="28"/>
    </location>
</feature>
<comment type="caution">
    <text evidence="4">The sequence shown here is derived from an EMBL/GenBank/DDBJ whole genome shotgun (WGS) entry which is preliminary data.</text>
</comment>
<gene>
    <name evidence="4" type="ORF">FJU11_03035</name>
</gene>
<accession>A0A506UEK9</accession>
<keyword evidence="5" id="KW-1185">Reference proteome</keyword>
<feature type="chain" id="PRO_5021239841" evidence="2">
    <location>
        <begin position="29"/>
        <end position="183"/>
    </location>
</feature>
<proteinExistence type="predicted"/>
<keyword evidence="2" id="KW-0732">Signal</keyword>
<evidence type="ECO:0000313" key="4">
    <source>
        <dbReference type="EMBL" id="TPW31189.1"/>
    </source>
</evidence>
<dbReference type="Proteomes" id="UP000320314">
    <property type="component" value="Unassembled WGS sequence"/>
</dbReference>
<evidence type="ECO:0000259" key="3">
    <source>
        <dbReference type="Pfam" id="PF09832"/>
    </source>
</evidence>
<evidence type="ECO:0000313" key="5">
    <source>
        <dbReference type="Proteomes" id="UP000320314"/>
    </source>
</evidence>
<sequence>MTPFFRRGGLVTASFAVAMLALSSAAPAQDAPSKEQLDAARNAIDALNATDRFDAILPNAAAQIKHSFIQAEPNYENQITKTVDDQALKLAPRRADLENEIAKIYAKDFTADQLKAIAKFYNSDAGKALLDKGDDVAQETLKAANIWASGVSRDLATASRKTLESQIGKTVKAQPSETSKTDQ</sequence>
<evidence type="ECO:0000256" key="2">
    <source>
        <dbReference type="SAM" id="SignalP"/>
    </source>
</evidence>
<feature type="region of interest" description="Disordered" evidence="1">
    <location>
        <begin position="164"/>
        <end position="183"/>
    </location>
</feature>
<dbReference type="AlphaFoldDB" id="A0A506UEK9"/>
<dbReference type="Pfam" id="PF09832">
    <property type="entry name" value="DUF2059"/>
    <property type="match status" value="1"/>
</dbReference>